<evidence type="ECO:0000313" key="3">
    <source>
        <dbReference type="EMBL" id="TDQ49117.1"/>
    </source>
</evidence>
<reference evidence="3 4" key="1">
    <citation type="submission" date="2019-03" db="EMBL/GenBank/DDBJ databases">
        <title>Genomic Encyclopedia of Type Strains, Phase IV (KMG-IV): sequencing the most valuable type-strain genomes for metagenomic binning, comparative biology and taxonomic classification.</title>
        <authorList>
            <person name="Goeker M."/>
        </authorList>
    </citation>
    <scope>NUCLEOTIDE SEQUENCE [LARGE SCALE GENOMIC DNA]</scope>
    <source>
        <strain evidence="3 4">DSM 103792</strain>
    </source>
</reference>
<protein>
    <submittedName>
        <fullName evidence="3">Sugar transferase (PEP-CTERM/EpsH1 system associated)</fullName>
    </submittedName>
</protein>
<dbReference type="InterPro" id="IPR001296">
    <property type="entry name" value="Glyco_trans_1"/>
</dbReference>
<evidence type="ECO:0000313" key="4">
    <source>
        <dbReference type="Proteomes" id="UP000295375"/>
    </source>
</evidence>
<dbReference type="OrthoDB" id="9792269at2"/>
<dbReference type="Pfam" id="PF13439">
    <property type="entry name" value="Glyco_transf_4"/>
    <property type="match status" value="1"/>
</dbReference>
<evidence type="ECO:0000259" key="1">
    <source>
        <dbReference type="Pfam" id="PF00534"/>
    </source>
</evidence>
<sequence length="373" mass="41491">MSLTVMHVLHRFAVGGLENGVVNIINGLTDSAIDHIVVSLTDVDPIFARRLKNPRVQLIELHKLPGKDLKIYWRMYQLLRRHRPDVIHTRNLSALDMLIPAFFARVPLRIHSEHGRDQDDADGNNKKNQRLRRLLLPYAHRIVALSGEIAGYLRDKVGIDAARIETLCNGVDCQRFHPAEKSASTGNSLEAIYVGRFQTVKNPQLILNAFAQAVAASPETTMRLTMVGDGPLLSECQDWVSEHHLALQVHFAGASEAVDLRMREADVFLLGSNAEGISNTILEAMASGLPVIATDVGGNRELVADGESGFLVEKGDADKMAEYLLRYAKQPALLQQHRQQARARAEKLFSLQGMLARYQQLYLANTDLIEEVA</sequence>
<proteinExistence type="predicted"/>
<dbReference type="PANTHER" id="PTHR12526">
    <property type="entry name" value="GLYCOSYLTRANSFERASE"/>
    <property type="match status" value="1"/>
</dbReference>
<dbReference type="InterPro" id="IPR017522">
    <property type="entry name" value="Sugar_tfrase_PEP-CTERM_Stp2"/>
</dbReference>
<dbReference type="InterPro" id="IPR028098">
    <property type="entry name" value="Glyco_trans_4-like_N"/>
</dbReference>
<dbReference type="SUPFAM" id="SSF53756">
    <property type="entry name" value="UDP-Glycosyltransferase/glycogen phosphorylase"/>
    <property type="match status" value="1"/>
</dbReference>
<gene>
    <name evidence="3" type="ORF">EV696_10591</name>
</gene>
<dbReference type="Proteomes" id="UP000295375">
    <property type="component" value="Unassembled WGS sequence"/>
</dbReference>
<keyword evidence="4" id="KW-1185">Reference proteome</keyword>
<feature type="domain" description="Glycosyltransferase subfamily 4-like N-terminal" evidence="2">
    <location>
        <begin position="14"/>
        <end position="175"/>
    </location>
</feature>
<comment type="caution">
    <text evidence="3">The sequence shown here is derived from an EMBL/GenBank/DDBJ whole genome shotgun (WGS) entry which is preliminary data.</text>
</comment>
<evidence type="ECO:0000259" key="2">
    <source>
        <dbReference type="Pfam" id="PF13439"/>
    </source>
</evidence>
<dbReference type="Pfam" id="PF00534">
    <property type="entry name" value="Glycos_transf_1"/>
    <property type="match status" value="1"/>
</dbReference>
<feature type="domain" description="Glycosyl transferase family 1" evidence="1">
    <location>
        <begin position="181"/>
        <end position="343"/>
    </location>
</feature>
<dbReference type="GO" id="GO:1901135">
    <property type="term" value="P:carbohydrate derivative metabolic process"/>
    <property type="evidence" value="ECO:0007669"/>
    <property type="project" value="UniProtKB-ARBA"/>
</dbReference>
<dbReference type="NCBIfam" id="TIGR03088">
    <property type="entry name" value="stp2"/>
    <property type="match status" value="1"/>
</dbReference>
<dbReference type="Gene3D" id="3.40.50.2000">
    <property type="entry name" value="Glycogen Phosphorylase B"/>
    <property type="match status" value="2"/>
</dbReference>
<name>A0A4V3D7V8_9GAMM</name>
<keyword evidence="3" id="KW-0808">Transferase</keyword>
<dbReference type="GO" id="GO:0016757">
    <property type="term" value="F:glycosyltransferase activity"/>
    <property type="evidence" value="ECO:0007669"/>
    <property type="project" value="InterPro"/>
</dbReference>
<organism evidence="3 4">
    <name type="scientific">Permianibacter aggregans</name>
    <dbReference type="NCBI Taxonomy" id="1510150"/>
    <lineage>
        <taxon>Bacteria</taxon>
        <taxon>Pseudomonadati</taxon>
        <taxon>Pseudomonadota</taxon>
        <taxon>Gammaproteobacteria</taxon>
        <taxon>Pseudomonadales</taxon>
        <taxon>Pseudomonadaceae</taxon>
        <taxon>Permianibacter</taxon>
    </lineage>
</organism>
<dbReference type="EMBL" id="SNYM01000005">
    <property type="protein sequence ID" value="TDQ49117.1"/>
    <property type="molecule type" value="Genomic_DNA"/>
</dbReference>
<dbReference type="RefSeq" id="WP_133589449.1">
    <property type="nucleotide sequence ID" value="NZ_CP037953.1"/>
</dbReference>
<accession>A0A4V3D7V8</accession>
<dbReference type="PANTHER" id="PTHR12526:SF630">
    <property type="entry name" value="GLYCOSYLTRANSFERASE"/>
    <property type="match status" value="1"/>
</dbReference>
<dbReference type="AlphaFoldDB" id="A0A4V3D7V8"/>